<organism evidence="1 2">
    <name type="scientific">Dawidia soli</name>
    <dbReference type="NCBI Taxonomy" id="2782352"/>
    <lineage>
        <taxon>Bacteria</taxon>
        <taxon>Pseudomonadati</taxon>
        <taxon>Bacteroidota</taxon>
        <taxon>Cytophagia</taxon>
        <taxon>Cytophagales</taxon>
        <taxon>Chryseotaleaceae</taxon>
        <taxon>Dawidia</taxon>
    </lineage>
</organism>
<name>A0AAP2DDI5_9BACT</name>
<dbReference type="InterPro" id="IPR036010">
    <property type="entry name" value="2Fe-2S_ferredoxin-like_sf"/>
</dbReference>
<dbReference type="Proteomes" id="UP001319180">
    <property type="component" value="Unassembled WGS sequence"/>
</dbReference>
<evidence type="ECO:0000313" key="2">
    <source>
        <dbReference type="Proteomes" id="UP001319180"/>
    </source>
</evidence>
<dbReference type="EMBL" id="JAHESC010000053">
    <property type="protein sequence ID" value="MBT1690044.1"/>
    <property type="molecule type" value="Genomic_DNA"/>
</dbReference>
<sequence length="117" mass="13360">MSIHRANITVTVLYEGREHVLRTYTHEYRSLMALIYDKLYVVNFGDCKGIGRCGTCHVRLPEDAEETLLIRSGNEPNTLGKMTGVLPTSRLSCHMPIDERLHALRVEIMQDEEPGLY</sequence>
<dbReference type="Gene3D" id="3.10.20.30">
    <property type="match status" value="1"/>
</dbReference>
<dbReference type="AlphaFoldDB" id="A0AAP2DDI5"/>
<proteinExistence type="predicted"/>
<reference evidence="1 2" key="1">
    <citation type="submission" date="2021-05" db="EMBL/GenBank/DDBJ databases">
        <title>A Polyphasic approach of four new species of the genus Ohtaekwangia: Ohtaekwangia histidinii sp. nov., Ohtaekwangia cretensis sp. nov., Ohtaekwangia indiensis sp. nov., Ohtaekwangia reichenbachii sp. nov. from diverse environment.</title>
        <authorList>
            <person name="Octaviana S."/>
        </authorList>
    </citation>
    <scope>NUCLEOTIDE SEQUENCE [LARGE SCALE GENOMIC DNA]</scope>
    <source>
        <strain evidence="1 2">PWU37</strain>
    </source>
</reference>
<dbReference type="InterPro" id="IPR012675">
    <property type="entry name" value="Beta-grasp_dom_sf"/>
</dbReference>
<dbReference type="GO" id="GO:0051536">
    <property type="term" value="F:iron-sulfur cluster binding"/>
    <property type="evidence" value="ECO:0007669"/>
    <property type="project" value="InterPro"/>
</dbReference>
<protein>
    <submittedName>
        <fullName evidence="1">2Fe-2S iron-sulfur cluster binding domain-containing protein</fullName>
    </submittedName>
</protein>
<dbReference type="RefSeq" id="WP_254093264.1">
    <property type="nucleotide sequence ID" value="NZ_JAHESC010000053.1"/>
</dbReference>
<accession>A0AAP2DDI5</accession>
<comment type="caution">
    <text evidence="1">The sequence shown here is derived from an EMBL/GenBank/DDBJ whole genome shotgun (WGS) entry which is preliminary data.</text>
</comment>
<gene>
    <name evidence="1" type="ORF">KK078_26000</name>
</gene>
<evidence type="ECO:0000313" key="1">
    <source>
        <dbReference type="EMBL" id="MBT1690044.1"/>
    </source>
</evidence>
<dbReference type="SUPFAM" id="SSF54292">
    <property type="entry name" value="2Fe-2S ferredoxin-like"/>
    <property type="match status" value="1"/>
</dbReference>
<keyword evidence="2" id="KW-1185">Reference proteome</keyword>